<name>A0A4V6RHI3_9PEZI</name>
<dbReference type="PANTHER" id="PTHR11831">
    <property type="entry name" value="30S 40S RIBOSOMAL PROTEIN"/>
    <property type="match status" value="1"/>
</dbReference>
<reference evidence="9 10" key="1">
    <citation type="submission" date="2019-04" db="EMBL/GenBank/DDBJ databases">
        <title>Comparative genomics and transcriptomics to analyze fruiting body development in filamentous ascomycetes.</title>
        <authorList>
            <consortium name="DOE Joint Genome Institute"/>
            <person name="Lutkenhaus R."/>
            <person name="Traeger S."/>
            <person name="Breuer J."/>
            <person name="Kuo A."/>
            <person name="Lipzen A."/>
            <person name="Pangilinan J."/>
            <person name="Dilworth D."/>
            <person name="Sandor L."/>
            <person name="Poggeler S."/>
            <person name="Barry K."/>
            <person name="Grigoriev I.V."/>
            <person name="Nowrousian M."/>
        </authorList>
    </citation>
    <scope>NUCLEOTIDE SEQUENCE [LARGE SCALE GENOMIC DNA]</scope>
    <source>
        <strain evidence="9 10">CBS 389.68</strain>
    </source>
</reference>
<sequence length="184" mass="21314">MVRKLKHHESKLLRKVDFLTYKSDAGHRSAQVQRRYHLPGPDVYTKYSHIIGKIRALAHRLSLLPPPSAFRRQQEQLLLEKLQTIGILPLHAKLSDVEKAVTVASICRRRLAVVMTRLRMAESVKVAARLIEQGQVRVGPQVITDPGWCVPRRQEEWVTWVDGGKIKEHVMRYRDEVDDFDLLK</sequence>
<dbReference type="InterPro" id="IPR002942">
    <property type="entry name" value="S4_RNA-bd"/>
</dbReference>
<keyword evidence="4 7" id="KW-0694">RNA-binding</keyword>
<keyword evidence="6" id="KW-0687">Ribonucleoprotein</keyword>
<dbReference type="InParanoid" id="A0A4V6RHI3"/>
<dbReference type="InterPro" id="IPR001912">
    <property type="entry name" value="Ribosomal_uS4_N"/>
</dbReference>
<dbReference type="SUPFAM" id="SSF55174">
    <property type="entry name" value="Alpha-L RNA-binding motif"/>
    <property type="match status" value="1"/>
</dbReference>
<dbReference type="GO" id="GO:0042274">
    <property type="term" value="P:ribosomal small subunit biogenesis"/>
    <property type="evidence" value="ECO:0007669"/>
    <property type="project" value="TreeGrafter"/>
</dbReference>
<dbReference type="GO" id="GO:0030515">
    <property type="term" value="F:snoRNA binding"/>
    <property type="evidence" value="ECO:0007669"/>
    <property type="project" value="TreeGrafter"/>
</dbReference>
<dbReference type="Pfam" id="PF00163">
    <property type="entry name" value="Ribosomal_S4"/>
    <property type="match status" value="1"/>
</dbReference>
<proteinExistence type="inferred from homology"/>
<dbReference type="EMBL" id="ML220113">
    <property type="protein sequence ID" value="TGZ84435.1"/>
    <property type="molecule type" value="Genomic_DNA"/>
</dbReference>
<dbReference type="PROSITE" id="PS50889">
    <property type="entry name" value="S4"/>
    <property type="match status" value="1"/>
</dbReference>
<comment type="similarity">
    <text evidence="2">Belongs to the universal ribosomal protein uS4 family.</text>
</comment>
<evidence type="ECO:0000256" key="5">
    <source>
        <dbReference type="ARBA" id="ARBA00023242"/>
    </source>
</evidence>
<evidence type="ECO:0000259" key="8">
    <source>
        <dbReference type="SMART" id="SM01390"/>
    </source>
</evidence>
<keyword evidence="3" id="KW-0690">Ribosome biogenesis</keyword>
<comment type="subcellular location">
    <subcellularLocation>
        <location evidence="1">Nucleus</location>
        <location evidence="1">Nucleolus</location>
    </subcellularLocation>
</comment>
<dbReference type="AlphaFoldDB" id="A0A4V6RHI3"/>
<dbReference type="GO" id="GO:0019843">
    <property type="term" value="F:rRNA binding"/>
    <property type="evidence" value="ECO:0007669"/>
    <property type="project" value="InterPro"/>
</dbReference>
<evidence type="ECO:0000256" key="6">
    <source>
        <dbReference type="ARBA" id="ARBA00023274"/>
    </source>
</evidence>
<evidence type="ECO:0000313" key="10">
    <source>
        <dbReference type="Proteomes" id="UP000298138"/>
    </source>
</evidence>
<organism evidence="9 10">
    <name type="scientific">Ascodesmis nigricans</name>
    <dbReference type="NCBI Taxonomy" id="341454"/>
    <lineage>
        <taxon>Eukaryota</taxon>
        <taxon>Fungi</taxon>
        <taxon>Dikarya</taxon>
        <taxon>Ascomycota</taxon>
        <taxon>Pezizomycotina</taxon>
        <taxon>Pezizomycetes</taxon>
        <taxon>Pezizales</taxon>
        <taxon>Ascodesmidaceae</taxon>
        <taxon>Ascodesmis</taxon>
    </lineage>
</organism>
<keyword evidence="5" id="KW-0539">Nucleus</keyword>
<keyword evidence="10" id="KW-1185">Reference proteome</keyword>
<dbReference type="GO" id="GO:0006364">
    <property type="term" value="P:rRNA processing"/>
    <property type="evidence" value="ECO:0007669"/>
    <property type="project" value="TreeGrafter"/>
</dbReference>
<protein>
    <recommendedName>
        <fullName evidence="8">Small ribosomal subunit protein uS4 N-terminal domain-containing protein</fullName>
    </recommendedName>
</protein>
<dbReference type="Pfam" id="PF01479">
    <property type="entry name" value="S4"/>
    <property type="match status" value="1"/>
</dbReference>
<dbReference type="Proteomes" id="UP000298138">
    <property type="component" value="Unassembled WGS sequence"/>
</dbReference>
<accession>A0A4V6RHI3</accession>
<evidence type="ECO:0000256" key="2">
    <source>
        <dbReference type="ARBA" id="ARBA00007465"/>
    </source>
</evidence>
<dbReference type="GO" id="GO:0032040">
    <property type="term" value="C:small-subunit processome"/>
    <property type="evidence" value="ECO:0007669"/>
    <property type="project" value="TreeGrafter"/>
</dbReference>
<dbReference type="OrthoDB" id="10248812at2759"/>
<feature type="domain" description="Small ribosomal subunit protein uS4 N-terminal" evidence="8">
    <location>
        <begin position="4"/>
        <end position="108"/>
    </location>
</feature>
<gene>
    <name evidence="9" type="ORF">EX30DRAFT_316376</name>
</gene>
<dbReference type="CDD" id="cd00165">
    <property type="entry name" value="S4"/>
    <property type="match status" value="1"/>
</dbReference>
<dbReference type="InterPro" id="IPR022801">
    <property type="entry name" value="Ribosomal_uS4"/>
</dbReference>
<dbReference type="InterPro" id="IPR036986">
    <property type="entry name" value="S4_RNA-bd_sf"/>
</dbReference>
<dbReference type="STRING" id="341454.A0A4V6RHI3"/>
<evidence type="ECO:0000313" key="9">
    <source>
        <dbReference type="EMBL" id="TGZ84435.1"/>
    </source>
</evidence>
<dbReference type="PANTHER" id="PTHR11831:SF1">
    <property type="entry name" value="U3 SMALL NUCLEOLAR RIBONUCLEOPROTEIN PROTEIN IMP3"/>
    <property type="match status" value="1"/>
</dbReference>
<evidence type="ECO:0000256" key="7">
    <source>
        <dbReference type="PROSITE-ProRule" id="PRU00182"/>
    </source>
</evidence>
<dbReference type="SMART" id="SM01390">
    <property type="entry name" value="Ribosomal_S4"/>
    <property type="match status" value="1"/>
</dbReference>
<dbReference type="FunCoup" id="A0A4V6RHI3">
    <property type="interactions" value="457"/>
</dbReference>
<dbReference type="Gene3D" id="3.10.290.10">
    <property type="entry name" value="RNA-binding S4 domain"/>
    <property type="match status" value="1"/>
</dbReference>
<evidence type="ECO:0000256" key="1">
    <source>
        <dbReference type="ARBA" id="ARBA00004604"/>
    </source>
</evidence>
<dbReference type="GO" id="GO:0034457">
    <property type="term" value="C:Mpp10 complex"/>
    <property type="evidence" value="ECO:0007669"/>
    <property type="project" value="TreeGrafter"/>
</dbReference>
<evidence type="ECO:0000256" key="3">
    <source>
        <dbReference type="ARBA" id="ARBA00022517"/>
    </source>
</evidence>
<evidence type="ECO:0000256" key="4">
    <source>
        <dbReference type="ARBA" id="ARBA00022884"/>
    </source>
</evidence>